<evidence type="ECO:0000256" key="1">
    <source>
        <dbReference type="SAM" id="MobiDB-lite"/>
    </source>
</evidence>
<name>A0A9P1DC96_9DINO</name>
<dbReference type="AlphaFoldDB" id="A0A9P1DC96"/>
<dbReference type="EMBL" id="CAMXCT010004101">
    <property type="protein sequence ID" value="CAI4007656.1"/>
    <property type="molecule type" value="Genomic_DNA"/>
</dbReference>
<sequence>MVVDPACVADIDALLGSQTPVNQIVGRLVAVLQKYGLAHYQSGVTPSQVLCHPHNRARQMISWLDMWAKSQQMLAIGMKRQLLGESMAMELTKREQQINANKAIIKEAAGSMAPLCGQERCLSLSASHTTAFLRAIQHGCTPESGPAMEVPRDDTAWDLTQIGWQWLIFGHLVEKQWPMLPSMLQGALNSANAISKAANELELAAQLANLFQHGVPLKEAKSKAQASTTVEPQLLVDLCHFITQYAGGRNFNIQLQVGHDIFQAMCYTNFKVSGQIFPLLRIAIWAAMLCTQKHQDNIQKPIVKGDIDRLKSQGNLDKVQLAEEQLQASWKVAKAGSDPRLAIKACGLMCVRTILLLVGKQKWSRETKTYKDLAAILVQFTTDMKGGSTSLPEEDKPETPTDFMAAKPEDVALHQNKHMKKGELYICNKEHPSQVFEFTAINDQDLLHQQVPMAKEELSKLQASLALHEAIRKAKALKLVPLGHLTKLKDPPPKEYYCIEHGGTKWQINPWKQYTTWADGPQKQECLIPFWWVKGTKENFNMELGTITHGSIKVPCFQNSKPLAANELLQYQKAEDTQEDIPAQGSQGSAPKKRKTN</sequence>
<accession>A0A9P1DC96</accession>
<evidence type="ECO:0000313" key="3">
    <source>
        <dbReference type="EMBL" id="CAL1161031.1"/>
    </source>
</evidence>
<gene>
    <name evidence="2" type="ORF">C1SCF055_LOCUS33194</name>
</gene>
<evidence type="ECO:0000313" key="2">
    <source>
        <dbReference type="EMBL" id="CAI4007656.1"/>
    </source>
</evidence>
<reference evidence="2" key="1">
    <citation type="submission" date="2022-10" db="EMBL/GenBank/DDBJ databases">
        <authorList>
            <person name="Chen Y."/>
            <person name="Dougan E. K."/>
            <person name="Chan C."/>
            <person name="Rhodes N."/>
            <person name="Thang M."/>
        </authorList>
    </citation>
    <scope>NUCLEOTIDE SEQUENCE</scope>
</reference>
<feature type="region of interest" description="Disordered" evidence="1">
    <location>
        <begin position="574"/>
        <end position="597"/>
    </location>
</feature>
<dbReference type="EMBL" id="CAMXCT030004101">
    <property type="protein sequence ID" value="CAL4794968.1"/>
    <property type="molecule type" value="Genomic_DNA"/>
</dbReference>
<dbReference type="Proteomes" id="UP001152797">
    <property type="component" value="Unassembled WGS sequence"/>
</dbReference>
<keyword evidence="4" id="KW-1185">Reference proteome</keyword>
<proteinExistence type="predicted"/>
<dbReference type="EMBL" id="CAMXCT020004101">
    <property type="protein sequence ID" value="CAL1161031.1"/>
    <property type="molecule type" value="Genomic_DNA"/>
</dbReference>
<organism evidence="2">
    <name type="scientific">Cladocopium goreaui</name>
    <dbReference type="NCBI Taxonomy" id="2562237"/>
    <lineage>
        <taxon>Eukaryota</taxon>
        <taxon>Sar</taxon>
        <taxon>Alveolata</taxon>
        <taxon>Dinophyceae</taxon>
        <taxon>Suessiales</taxon>
        <taxon>Symbiodiniaceae</taxon>
        <taxon>Cladocopium</taxon>
    </lineage>
</organism>
<protein>
    <submittedName>
        <fullName evidence="2">Uncharacterized protein</fullName>
    </submittedName>
</protein>
<comment type="caution">
    <text evidence="2">The sequence shown here is derived from an EMBL/GenBank/DDBJ whole genome shotgun (WGS) entry which is preliminary data.</text>
</comment>
<reference evidence="3" key="2">
    <citation type="submission" date="2024-04" db="EMBL/GenBank/DDBJ databases">
        <authorList>
            <person name="Chen Y."/>
            <person name="Shah S."/>
            <person name="Dougan E. K."/>
            <person name="Thang M."/>
            <person name="Chan C."/>
        </authorList>
    </citation>
    <scope>NUCLEOTIDE SEQUENCE [LARGE SCALE GENOMIC DNA]</scope>
</reference>
<evidence type="ECO:0000313" key="4">
    <source>
        <dbReference type="Proteomes" id="UP001152797"/>
    </source>
</evidence>